<dbReference type="SUPFAM" id="SSF56601">
    <property type="entry name" value="beta-lactamase/transpeptidase-like"/>
    <property type="match status" value="2"/>
</dbReference>
<sequence>MTRLLPNLGALLLVAVLVGAVVWLRPDPPPPAPAPVRDVVLQYADGSELWNSGEGRPRSHLERRVLAELADLGLSLDQLRAAGGVVRTTVDAKAQTMAAAVVGRLVAVERGDRAASVTAVEPASGGVRVYLGLSRASDPGGEPAELTPEVVRPFTDAGAPEVVRTMMSPLEVTAAYAALAGGGVRQQPHFVTTVTGADGSQLYRRTGTPEVVVDRQVAERVTAQLKEEPGCGGTSCVTGAHPWTVGYTPQLAVAVFVDQTTGTDLTRVVWQEFLASL</sequence>
<evidence type="ECO:0000313" key="4">
    <source>
        <dbReference type="Proteomes" id="UP000199691"/>
    </source>
</evidence>
<dbReference type="Proteomes" id="UP000199691">
    <property type="component" value="Unassembled WGS sequence"/>
</dbReference>
<gene>
    <name evidence="3" type="ORF">SAMN05421507_104164</name>
</gene>
<protein>
    <submittedName>
        <fullName evidence="3">Penicillin binding protein transpeptidase domain-containing protein</fullName>
    </submittedName>
</protein>
<evidence type="ECO:0000256" key="1">
    <source>
        <dbReference type="ARBA" id="ARBA00022676"/>
    </source>
</evidence>
<dbReference type="GO" id="GO:0008955">
    <property type="term" value="F:peptidoglycan glycosyltransferase activity"/>
    <property type="evidence" value="ECO:0007669"/>
    <property type="project" value="TreeGrafter"/>
</dbReference>
<dbReference type="Gene3D" id="3.40.710.10">
    <property type="entry name" value="DD-peptidase/beta-lactamase superfamily"/>
    <property type="match status" value="2"/>
</dbReference>
<name>A0A1H0MYC8_9PSEU</name>
<organism evidence="3 4">
    <name type="scientific">Lentzea jiangxiensis</name>
    <dbReference type="NCBI Taxonomy" id="641025"/>
    <lineage>
        <taxon>Bacteria</taxon>
        <taxon>Bacillati</taxon>
        <taxon>Actinomycetota</taxon>
        <taxon>Actinomycetes</taxon>
        <taxon>Pseudonocardiales</taxon>
        <taxon>Pseudonocardiaceae</taxon>
        <taxon>Lentzea</taxon>
    </lineage>
</organism>
<reference evidence="4" key="1">
    <citation type="submission" date="2016-10" db="EMBL/GenBank/DDBJ databases">
        <authorList>
            <person name="Varghese N."/>
            <person name="Submissions S."/>
        </authorList>
    </citation>
    <scope>NUCLEOTIDE SEQUENCE [LARGE SCALE GENOMIC DNA]</scope>
    <source>
        <strain evidence="4">CGMCC 4.6609</strain>
    </source>
</reference>
<keyword evidence="4" id="KW-1185">Reference proteome</keyword>
<keyword evidence="2" id="KW-0808">Transferase</keyword>
<keyword evidence="1" id="KW-0328">Glycosyltransferase</keyword>
<dbReference type="PANTHER" id="PTHR32282">
    <property type="entry name" value="BINDING PROTEIN TRANSPEPTIDASE, PUTATIVE-RELATED"/>
    <property type="match status" value="1"/>
</dbReference>
<dbReference type="GO" id="GO:0009252">
    <property type="term" value="P:peptidoglycan biosynthetic process"/>
    <property type="evidence" value="ECO:0007669"/>
    <property type="project" value="TreeGrafter"/>
</dbReference>
<dbReference type="OrthoDB" id="3700536at2"/>
<accession>A0A1H0MYC8</accession>
<dbReference type="STRING" id="641025.SAMN05421507_104164"/>
<dbReference type="RefSeq" id="WP_090097395.1">
    <property type="nucleotide sequence ID" value="NZ_FNIX01000004.1"/>
</dbReference>
<dbReference type="PANTHER" id="PTHR32282:SF33">
    <property type="entry name" value="PEPTIDOGLYCAN GLYCOSYLTRANSFERASE"/>
    <property type="match status" value="1"/>
</dbReference>
<evidence type="ECO:0000256" key="2">
    <source>
        <dbReference type="ARBA" id="ARBA00022679"/>
    </source>
</evidence>
<dbReference type="EMBL" id="FNIX01000004">
    <property type="protein sequence ID" value="SDO85120.1"/>
    <property type="molecule type" value="Genomic_DNA"/>
</dbReference>
<dbReference type="AlphaFoldDB" id="A0A1H0MYC8"/>
<dbReference type="InterPro" id="IPR012338">
    <property type="entry name" value="Beta-lactam/transpept-like"/>
</dbReference>
<dbReference type="GO" id="GO:0030288">
    <property type="term" value="C:outer membrane-bounded periplasmic space"/>
    <property type="evidence" value="ECO:0007669"/>
    <property type="project" value="TreeGrafter"/>
</dbReference>
<proteinExistence type="predicted"/>
<evidence type="ECO:0000313" key="3">
    <source>
        <dbReference type="EMBL" id="SDO85120.1"/>
    </source>
</evidence>
<dbReference type="InterPro" id="IPR050396">
    <property type="entry name" value="Glycosyltr_51/Transpeptidase"/>
</dbReference>